<dbReference type="InterPro" id="IPR011047">
    <property type="entry name" value="Quinoprotein_ADH-like_sf"/>
</dbReference>
<reference evidence="2 3" key="1">
    <citation type="submission" date="2018-04" db="EMBL/GenBank/DDBJ databases">
        <title>Halococcoides cellulosivorans gen. nov., sp. nov., an extremely halophilic cellulose-utilizing haloarchaeon from hypersaline lakes.</title>
        <authorList>
            <person name="Sorokin D.Y."/>
            <person name="Toshchakov S.V."/>
            <person name="Samarov N.I."/>
            <person name="Korzhenkov A."/>
            <person name="Kublanov I.V."/>
        </authorList>
    </citation>
    <scope>NUCLEOTIDE SEQUENCE [LARGE SCALE GENOMIC DNA]</scope>
    <source>
        <strain evidence="2 3">HArcel1</strain>
    </source>
</reference>
<dbReference type="SUPFAM" id="SSF50998">
    <property type="entry name" value="Quinoprotein alcohol dehydrogenase-like"/>
    <property type="match status" value="2"/>
</dbReference>
<organism evidence="2 3">
    <name type="scientific">Halococcoides cellulosivorans</name>
    <dbReference type="NCBI Taxonomy" id="1679096"/>
    <lineage>
        <taxon>Archaea</taxon>
        <taxon>Methanobacteriati</taxon>
        <taxon>Methanobacteriota</taxon>
        <taxon>Stenosarchaea group</taxon>
        <taxon>Halobacteria</taxon>
        <taxon>Halobacteriales</taxon>
        <taxon>Haloarculaceae</taxon>
        <taxon>Halococcoides</taxon>
    </lineage>
</organism>
<proteinExistence type="predicted"/>
<sequence>MKRIVGATTNSTAQTPNVIYQPMSSGGPSVGPMRRRTLLAAITAGLSGCQVIQQETTPTPTTEDEPTETVAIDLPADGALDGWHTFRGSVTNQGRAAGVTGPGPAVEPAWDTAVRSGGDDRLLSAAGGVVFSAGKWGVEAIDAADGTQLAAQVTPGHEITTEPVMVDGHLFAGTWESGFVCIDPTTGQTVWQASTSTLTHHNRERLIPVTSTPAIAENQVYFGNSGPEGGGAFLRCYSIEGGETCWREWPNVGSLGVEPPRVVGDRVLLDEGTELVALSLEDQSVEWRVPFPETDRSNANYRPLAPAVAEGVAAVATNGGLVGVDIGAGERQWTIETRSYAPDSTYLANTYTPAIHDGTVYAGLCDGGFGAYDLASGEEQWTATPDPPVIYWTAPAIGNGCVFVGAQGPENVPYNPGDRDPDDARLYAFDRETGEQYGPWSLPGHLRHPVVTDDSVVIASGNSLYAFN</sequence>
<gene>
    <name evidence="2" type="ORF">HARCEL1_03675</name>
</gene>
<dbReference type="PANTHER" id="PTHR34512:SF30">
    <property type="entry name" value="OUTER MEMBRANE PROTEIN ASSEMBLY FACTOR BAMB"/>
    <property type="match status" value="1"/>
</dbReference>
<accession>A0A2R4WZB5</accession>
<keyword evidence="3" id="KW-1185">Reference proteome</keyword>
<dbReference type="Proteomes" id="UP000244727">
    <property type="component" value="Chromosome"/>
</dbReference>
<dbReference type="InterPro" id="IPR015943">
    <property type="entry name" value="WD40/YVTN_repeat-like_dom_sf"/>
</dbReference>
<dbReference type="Pfam" id="PF13360">
    <property type="entry name" value="PQQ_2"/>
    <property type="match status" value="2"/>
</dbReference>
<dbReference type="InterPro" id="IPR018391">
    <property type="entry name" value="PQQ_b-propeller_rpt"/>
</dbReference>
<dbReference type="Gene3D" id="2.40.128.630">
    <property type="match status" value="1"/>
</dbReference>
<dbReference type="Gene3D" id="2.130.10.10">
    <property type="entry name" value="YVTN repeat-like/Quinoprotein amine dehydrogenase"/>
    <property type="match status" value="1"/>
</dbReference>
<dbReference type="PANTHER" id="PTHR34512">
    <property type="entry name" value="CELL SURFACE PROTEIN"/>
    <property type="match status" value="1"/>
</dbReference>
<evidence type="ECO:0000313" key="2">
    <source>
        <dbReference type="EMBL" id="AWB26877.1"/>
    </source>
</evidence>
<evidence type="ECO:0000259" key="1">
    <source>
        <dbReference type="Pfam" id="PF13360"/>
    </source>
</evidence>
<dbReference type="AlphaFoldDB" id="A0A2R4WZB5"/>
<feature type="domain" description="Pyrrolo-quinoline quinone repeat" evidence="1">
    <location>
        <begin position="371"/>
        <end position="468"/>
    </location>
</feature>
<protein>
    <recommendedName>
        <fullName evidence="1">Pyrrolo-quinoline quinone repeat domain-containing protein</fullName>
    </recommendedName>
</protein>
<name>A0A2R4WZB5_9EURY</name>
<evidence type="ECO:0000313" key="3">
    <source>
        <dbReference type="Proteomes" id="UP000244727"/>
    </source>
</evidence>
<dbReference type="InterPro" id="IPR002372">
    <property type="entry name" value="PQQ_rpt_dom"/>
</dbReference>
<dbReference type="SMART" id="SM00564">
    <property type="entry name" value="PQQ"/>
    <property type="match status" value="5"/>
</dbReference>
<feature type="domain" description="Pyrrolo-quinoline quinone repeat" evidence="1">
    <location>
        <begin position="108"/>
        <end position="224"/>
    </location>
</feature>
<dbReference type="EMBL" id="CP028858">
    <property type="protein sequence ID" value="AWB26877.1"/>
    <property type="molecule type" value="Genomic_DNA"/>
</dbReference>
<dbReference type="KEGG" id="harc:HARCEL1_03675"/>